<dbReference type="Pfam" id="PF00149">
    <property type="entry name" value="Metallophos"/>
    <property type="match status" value="1"/>
</dbReference>
<comment type="caution">
    <text evidence="2">The sequence shown here is derived from an EMBL/GenBank/DDBJ whole genome shotgun (WGS) entry which is preliminary data.</text>
</comment>
<evidence type="ECO:0000313" key="2">
    <source>
        <dbReference type="EMBL" id="RHW70818.1"/>
    </source>
</evidence>
<organism evidence="2">
    <name type="scientific">Trypanosoma brucei equiperdum</name>
    <dbReference type="NCBI Taxonomy" id="630700"/>
    <lineage>
        <taxon>Eukaryota</taxon>
        <taxon>Discoba</taxon>
        <taxon>Euglenozoa</taxon>
        <taxon>Kinetoplastea</taxon>
        <taxon>Metakinetoplastina</taxon>
        <taxon>Trypanosomatida</taxon>
        <taxon>Trypanosomatidae</taxon>
        <taxon>Trypanosoma</taxon>
    </lineage>
</organism>
<proteinExistence type="predicted"/>
<feature type="domain" description="Calcineurin-like phosphoesterase" evidence="1">
    <location>
        <begin position="18"/>
        <end position="202"/>
    </location>
</feature>
<dbReference type="AlphaFoldDB" id="A0A3L6L3X9"/>
<dbReference type="EMBL" id="QSBY01000008">
    <property type="protein sequence ID" value="RHW70818.1"/>
    <property type="molecule type" value="Genomic_DNA"/>
</dbReference>
<dbReference type="PANTHER" id="PTHR42850:SF4">
    <property type="entry name" value="ZINC-DEPENDENT ENDOPOLYPHOSPHATASE"/>
    <property type="match status" value="1"/>
</dbReference>
<dbReference type="Gene3D" id="3.60.21.10">
    <property type="match status" value="1"/>
</dbReference>
<dbReference type="GO" id="GO:0006798">
    <property type="term" value="P:polyphosphate catabolic process"/>
    <property type="evidence" value="ECO:0007669"/>
    <property type="project" value="TreeGrafter"/>
</dbReference>
<dbReference type="InterPro" id="IPR004843">
    <property type="entry name" value="Calcineurin-like_PHP"/>
</dbReference>
<sequence length="252" mass="27124">MKVRGYANVVTLPNVTGRVIIVGDIHGCRAQLEDLLRAVSFKQGSDTLVAVGDLVNKGPDSFGVVRLLKRLGAYSVLGNHDAKLLKLVKKLGKKECLKGRDAKSSLAPLAQSIPTDVETYLSQLPHIIRIPAHNVMVAHAGLHPQRPVDRQYEDEVTTMRNLIEKEQEATGGVTLTATEETNDGGKPWASMWRGPETVVFGHDARRGLQEQYKPLAIGLDSRCVYGGRLSAAVFPGGCIISVPGWNGASAAA</sequence>
<dbReference type="Proteomes" id="UP000266743">
    <property type="component" value="Chromosome 8"/>
</dbReference>
<dbReference type="InterPro" id="IPR029052">
    <property type="entry name" value="Metallo-depent_PP-like"/>
</dbReference>
<dbReference type="SUPFAM" id="SSF56300">
    <property type="entry name" value="Metallo-dependent phosphatases"/>
    <property type="match status" value="1"/>
</dbReference>
<accession>A0A3L6L3X9</accession>
<dbReference type="FunFam" id="3.60.21.10:FF:000085">
    <property type="entry name" value="Putative ser/thr protein phosphatase"/>
    <property type="match status" value="1"/>
</dbReference>
<dbReference type="GO" id="GO:0005737">
    <property type="term" value="C:cytoplasm"/>
    <property type="evidence" value="ECO:0007669"/>
    <property type="project" value="TreeGrafter"/>
</dbReference>
<evidence type="ECO:0000259" key="1">
    <source>
        <dbReference type="Pfam" id="PF00149"/>
    </source>
</evidence>
<dbReference type="CDD" id="cd00144">
    <property type="entry name" value="MPP_PPP_family"/>
    <property type="match status" value="1"/>
</dbReference>
<dbReference type="PANTHER" id="PTHR42850">
    <property type="entry name" value="METALLOPHOSPHOESTERASE"/>
    <property type="match status" value="1"/>
</dbReference>
<reference evidence="2" key="1">
    <citation type="submission" date="2018-09" db="EMBL/GenBank/DDBJ databases">
        <title>whole genome sequence of T. equiperdum IVM-t1 strain.</title>
        <authorList>
            <person name="Suganuma K."/>
        </authorList>
    </citation>
    <scope>NUCLEOTIDE SEQUENCE [LARGE SCALE GENOMIC DNA]</scope>
    <source>
        <strain evidence="2">IVM-t1</strain>
    </source>
</reference>
<protein>
    <submittedName>
        <fullName evidence="2">Kinetoplastid-specific phospho-protein phosphatase</fullName>
    </submittedName>
</protein>
<dbReference type="GO" id="GO:0000298">
    <property type="term" value="F:endopolyphosphatase activity"/>
    <property type="evidence" value="ECO:0007669"/>
    <property type="project" value="TreeGrafter"/>
</dbReference>
<gene>
    <name evidence="2" type="ORF">DPX39_080055100</name>
</gene>
<dbReference type="InterPro" id="IPR050126">
    <property type="entry name" value="Ap4A_hydrolase"/>
</dbReference>
<name>A0A3L6L3X9_9TRYP</name>
<dbReference type="GO" id="GO:0016791">
    <property type="term" value="F:phosphatase activity"/>
    <property type="evidence" value="ECO:0007669"/>
    <property type="project" value="TreeGrafter"/>
</dbReference>